<comment type="caution">
    <text evidence="1">The sequence shown here is derived from an EMBL/GenBank/DDBJ whole genome shotgun (WGS) entry which is preliminary data.</text>
</comment>
<gene>
    <name evidence="1" type="ORF">LCGC14_3090850</name>
</gene>
<protein>
    <submittedName>
        <fullName evidence="1">Uncharacterized protein</fullName>
    </submittedName>
</protein>
<dbReference type="EMBL" id="LAZR01066312">
    <property type="protein sequence ID" value="KKK53826.1"/>
    <property type="molecule type" value="Genomic_DNA"/>
</dbReference>
<sequence>MSEKKLVLRVDHNSTYVEGRMSSEIYDKFKRELGYTPENVFWMIKNNSEKAGQHEK</sequence>
<accession>A0A0F8Z0Y3</accession>
<feature type="non-terminal residue" evidence="1">
    <location>
        <position position="56"/>
    </location>
</feature>
<dbReference type="AlphaFoldDB" id="A0A0F8Z0Y3"/>
<reference evidence="1" key="1">
    <citation type="journal article" date="2015" name="Nature">
        <title>Complex archaea that bridge the gap between prokaryotes and eukaryotes.</title>
        <authorList>
            <person name="Spang A."/>
            <person name="Saw J.H."/>
            <person name="Jorgensen S.L."/>
            <person name="Zaremba-Niedzwiedzka K."/>
            <person name="Martijn J."/>
            <person name="Lind A.E."/>
            <person name="van Eijk R."/>
            <person name="Schleper C."/>
            <person name="Guy L."/>
            <person name="Ettema T.J."/>
        </authorList>
    </citation>
    <scope>NUCLEOTIDE SEQUENCE</scope>
</reference>
<name>A0A0F8Z0Y3_9ZZZZ</name>
<proteinExistence type="predicted"/>
<evidence type="ECO:0000313" key="1">
    <source>
        <dbReference type="EMBL" id="KKK53826.1"/>
    </source>
</evidence>
<organism evidence="1">
    <name type="scientific">marine sediment metagenome</name>
    <dbReference type="NCBI Taxonomy" id="412755"/>
    <lineage>
        <taxon>unclassified sequences</taxon>
        <taxon>metagenomes</taxon>
        <taxon>ecological metagenomes</taxon>
    </lineage>
</organism>